<dbReference type="PANTHER" id="PTHR43157">
    <property type="entry name" value="PHOSPHATIDYLINOSITOL-GLYCAN BIOSYNTHESIS CLASS F PROTEIN-RELATED"/>
    <property type="match status" value="1"/>
</dbReference>
<dbReference type="Proteomes" id="UP001491310">
    <property type="component" value="Unassembled WGS sequence"/>
</dbReference>
<reference evidence="2 3" key="1">
    <citation type="journal article" date="2024" name="Nat. Commun.">
        <title>Phylogenomics reveals the evolutionary origins of lichenization in chlorophyte algae.</title>
        <authorList>
            <person name="Puginier C."/>
            <person name="Libourel C."/>
            <person name="Otte J."/>
            <person name="Skaloud P."/>
            <person name="Haon M."/>
            <person name="Grisel S."/>
            <person name="Petersen M."/>
            <person name="Berrin J.G."/>
            <person name="Delaux P.M."/>
            <person name="Dal Grande F."/>
            <person name="Keller J."/>
        </authorList>
    </citation>
    <scope>NUCLEOTIDE SEQUENCE [LARGE SCALE GENOMIC DNA]</scope>
    <source>
        <strain evidence="2 3">SAG 216-7</strain>
    </source>
</reference>
<evidence type="ECO:0008006" key="4">
    <source>
        <dbReference type="Google" id="ProtNLM"/>
    </source>
</evidence>
<dbReference type="Gene3D" id="3.40.50.720">
    <property type="entry name" value="NAD(P)-binding Rossmann-like Domain"/>
    <property type="match status" value="1"/>
</dbReference>
<name>A0ABR2YFF7_9CHLO</name>
<gene>
    <name evidence="2" type="ORF">WJX75_009066</name>
</gene>
<dbReference type="PANTHER" id="PTHR43157:SF31">
    <property type="entry name" value="PHOSPHATIDYLINOSITOL-GLYCAN BIOSYNTHESIS CLASS F PROTEIN"/>
    <property type="match status" value="1"/>
</dbReference>
<evidence type="ECO:0000313" key="2">
    <source>
        <dbReference type="EMBL" id="KAK9903569.1"/>
    </source>
</evidence>
<dbReference type="PRINTS" id="PR00081">
    <property type="entry name" value="GDHRDH"/>
</dbReference>
<proteinExistence type="predicted"/>
<dbReference type="InterPro" id="IPR036291">
    <property type="entry name" value="NAD(P)-bd_dom_sf"/>
</dbReference>
<protein>
    <recommendedName>
        <fullName evidence="4">NAD(P)-binding protein</fullName>
    </recommendedName>
</protein>
<comment type="caution">
    <text evidence="2">The sequence shown here is derived from an EMBL/GenBank/DDBJ whole genome shotgun (WGS) entry which is preliminary data.</text>
</comment>
<dbReference type="SUPFAM" id="SSF51735">
    <property type="entry name" value="NAD(P)-binding Rossmann-fold domains"/>
    <property type="match status" value="1"/>
</dbReference>
<keyword evidence="1" id="KW-0560">Oxidoreductase</keyword>
<dbReference type="Pfam" id="PF00106">
    <property type="entry name" value="adh_short"/>
    <property type="match status" value="1"/>
</dbReference>
<dbReference type="EMBL" id="JALJOT010000014">
    <property type="protein sequence ID" value="KAK9903569.1"/>
    <property type="molecule type" value="Genomic_DNA"/>
</dbReference>
<organism evidence="2 3">
    <name type="scientific">Coccomyxa subellipsoidea</name>
    <dbReference type="NCBI Taxonomy" id="248742"/>
    <lineage>
        <taxon>Eukaryota</taxon>
        <taxon>Viridiplantae</taxon>
        <taxon>Chlorophyta</taxon>
        <taxon>core chlorophytes</taxon>
        <taxon>Trebouxiophyceae</taxon>
        <taxon>Trebouxiophyceae incertae sedis</taxon>
        <taxon>Coccomyxaceae</taxon>
        <taxon>Coccomyxa</taxon>
    </lineage>
</organism>
<sequence length="293" mass="32252">MRKNVELAVVTGANAGIGKEVTAGLMEKGCHVIMACRRLHRCEEARLELGQRGLPGSCECSRLDLGDFASVRQFAASTRRRMRQDQHPLDILVNNAGVIGVPPVQGVDQQLRINHFGPFLLTRLLTPDLAPDARIVNVASRAHKQGSLRVSEGKIQGTPSHWYLQYARSKLCNVLHVLEMQRRFAAEGSRVTAHAVSPGRVYTNIFDNLPPLARCLLKPMASALFQTPKQGASTVVYAATDPELKGRNVLYLHNMREARASEVAQDPHLARQLWEASSAAVEWGPEDEGAMKP</sequence>
<evidence type="ECO:0000256" key="1">
    <source>
        <dbReference type="ARBA" id="ARBA00023002"/>
    </source>
</evidence>
<accession>A0ABR2YFF7</accession>
<keyword evidence="3" id="KW-1185">Reference proteome</keyword>
<evidence type="ECO:0000313" key="3">
    <source>
        <dbReference type="Proteomes" id="UP001491310"/>
    </source>
</evidence>
<dbReference type="InterPro" id="IPR002347">
    <property type="entry name" value="SDR_fam"/>
</dbReference>